<dbReference type="InParanoid" id="A0A074YUB4"/>
<dbReference type="HOGENOM" id="CLU_973139_0_0_1"/>
<name>A0A074YUB4_AURSE</name>
<proteinExistence type="predicted"/>
<protein>
    <recommendedName>
        <fullName evidence="3">F-box domain-containing protein</fullName>
    </recommendedName>
</protein>
<reference evidence="1 2" key="1">
    <citation type="journal article" date="2014" name="BMC Genomics">
        <title>Genome sequencing of four Aureobasidium pullulans varieties: biotechnological potential, stress tolerance, and description of new species.</title>
        <authorList>
            <person name="Gostin Ar C."/>
            <person name="Ohm R.A."/>
            <person name="Kogej T."/>
            <person name="Sonjak S."/>
            <person name="Turk M."/>
            <person name="Zajc J."/>
            <person name="Zalar P."/>
            <person name="Grube M."/>
            <person name="Sun H."/>
            <person name="Han J."/>
            <person name="Sharma A."/>
            <person name="Chiniquy J."/>
            <person name="Ngan C.Y."/>
            <person name="Lipzen A."/>
            <person name="Barry K."/>
            <person name="Grigoriev I.V."/>
            <person name="Gunde-Cimerman N."/>
        </authorList>
    </citation>
    <scope>NUCLEOTIDE SEQUENCE [LARGE SCALE GENOMIC DNA]</scope>
    <source>
        <strain evidence="1 2">EXF-2481</strain>
    </source>
</reference>
<gene>
    <name evidence="1" type="ORF">AUEXF2481DRAFT_35686</name>
</gene>
<dbReference type="RefSeq" id="XP_013348175.1">
    <property type="nucleotide sequence ID" value="XM_013492721.1"/>
</dbReference>
<dbReference type="Proteomes" id="UP000030641">
    <property type="component" value="Unassembled WGS sequence"/>
</dbReference>
<keyword evidence="2" id="KW-1185">Reference proteome</keyword>
<evidence type="ECO:0000313" key="1">
    <source>
        <dbReference type="EMBL" id="KEQ99754.1"/>
    </source>
</evidence>
<evidence type="ECO:0000313" key="2">
    <source>
        <dbReference type="Proteomes" id="UP000030641"/>
    </source>
</evidence>
<dbReference type="EMBL" id="KL584750">
    <property type="protein sequence ID" value="KEQ99754.1"/>
    <property type="molecule type" value="Genomic_DNA"/>
</dbReference>
<sequence>MAPTETGLTDLPTEIRLMIYEHLLMSILTDREPPFPHPLMTASKRLRYESLPILMRGTELSLCVMHRGQLAAGFNAWSGGIALDRVHFNPLVHDLQTSRPGPPRSWTKFCHTDLADLVSLCGQIRIWTTRMCGIVSVTIRSQKGRANKVLVTDALDFDRCIPPTTITHSNRYWREQFKELSSAWQTRYSAGYPCFGDVRNIADEMERTFLRAMIMRREEQNEKHLRISNRLYGASNPASSSEKILNNLELQWYAADRACGSQESVLHNSRYSYHMGCRETRRKEHI</sequence>
<organism evidence="1 2">
    <name type="scientific">Aureobasidium subglaciale (strain EXF-2481)</name>
    <name type="common">Aureobasidium pullulans var. subglaciale</name>
    <dbReference type="NCBI Taxonomy" id="1043005"/>
    <lineage>
        <taxon>Eukaryota</taxon>
        <taxon>Fungi</taxon>
        <taxon>Dikarya</taxon>
        <taxon>Ascomycota</taxon>
        <taxon>Pezizomycotina</taxon>
        <taxon>Dothideomycetes</taxon>
        <taxon>Dothideomycetidae</taxon>
        <taxon>Dothideales</taxon>
        <taxon>Saccotheciaceae</taxon>
        <taxon>Aureobasidium</taxon>
    </lineage>
</organism>
<dbReference type="GeneID" id="25365379"/>
<accession>A0A074YUB4</accession>
<dbReference type="AlphaFoldDB" id="A0A074YUB4"/>
<evidence type="ECO:0008006" key="3">
    <source>
        <dbReference type="Google" id="ProtNLM"/>
    </source>
</evidence>